<proteinExistence type="predicted"/>
<dbReference type="Proteomes" id="UP000516361">
    <property type="component" value="Chromosome"/>
</dbReference>
<dbReference type="EMBL" id="AP018712">
    <property type="protein sequence ID" value="BBE31489.1"/>
    <property type="molecule type" value="Genomic_DNA"/>
</dbReference>
<sequence>MKNDTSIQEFEYRPVRPFIQIPEKVLMYILQLTPSSFSKVYLYLYNISYGAGYNKTFMYTSVREIAKNLNISIGRVHNAITYFKKIGAIEKIVSKAVIGTKFLVNVPEFSSAKGLWFFTKPEKVRYLMMKEKLITEDKIVMSKIKRYKSQKENQKIELFDKKNN</sequence>
<organism evidence="1 2">
    <name type="scientific">Tepiditoga spiralis</name>
    <dbReference type="NCBI Taxonomy" id="2108365"/>
    <lineage>
        <taxon>Bacteria</taxon>
        <taxon>Thermotogati</taxon>
        <taxon>Thermotogota</taxon>
        <taxon>Thermotogae</taxon>
        <taxon>Petrotogales</taxon>
        <taxon>Petrotogaceae</taxon>
        <taxon>Tepiditoga</taxon>
    </lineage>
</organism>
<dbReference type="KEGG" id="ocy:OSSY52_16300"/>
<evidence type="ECO:0000313" key="1">
    <source>
        <dbReference type="EMBL" id="BBE31489.1"/>
    </source>
</evidence>
<evidence type="ECO:0008006" key="3">
    <source>
        <dbReference type="Google" id="ProtNLM"/>
    </source>
</evidence>
<dbReference type="AlphaFoldDB" id="A0A7G1GBY6"/>
<accession>A0A7G1GBY6</accession>
<reference evidence="1 2" key="1">
    <citation type="submission" date="2018-06" db="EMBL/GenBank/DDBJ databases">
        <title>Genome sequencing of Oceanotoga sp. sy52.</title>
        <authorList>
            <person name="Mori K."/>
        </authorList>
    </citation>
    <scope>NUCLEOTIDE SEQUENCE [LARGE SCALE GENOMIC DNA]</scope>
    <source>
        <strain evidence="2">sy52</strain>
    </source>
</reference>
<name>A0A7G1GBY6_9BACT</name>
<dbReference type="RefSeq" id="WP_190614048.1">
    <property type="nucleotide sequence ID" value="NZ_AP018712.1"/>
</dbReference>
<dbReference type="InParanoid" id="A0A7G1GBY6"/>
<keyword evidence="2" id="KW-1185">Reference proteome</keyword>
<gene>
    <name evidence="1" type="ORF">OSSY52_16300</name>
</gene>
<evidence type="ECO:0000313" key="2">
    <source>
        <dbReference type="Proteomes" id="UP000516361"/>
    </source>
</evidence>
<protein>
    <recommendedName>
        <fullName evidence="3">Helix-turn-helix domain-containing protein</fullName>
    </recommendedName>
</protein>